<keyword evidence="1" id="KW-0614">Plasmid</keyword>
<organism evidence="1 2">
    <name type="scientific">Citrobacter amalonaticus Y19</name>
    <dbReference type="NCBI Taxonomy" id="1261127"/>
    <lineage>
        <taxon>Bacteria</taxon>
        <taxon>Pseudomonadati</taxon>
        <taxon>Pseudomonadota</taxon>
        <taxon>Gammaproteobacteria</taxon>
        <taxon>Enterobacterales</taxon>
        <taxon>Enterobacteriaceae</taxon>
        <taxon>Citrobacter</taxon>
    </lineage>
</organism>
<dbReference type="OrthoDB" id="6625419at2"/>
<sequence length="113" mass="12860">MNSVCLDYEKVDFLANLLIPALARHPISNSFPERGLALKEKHPELVDWPERKLGEVENYQNALSRQLPSLNNLTLPEFIDFILTPHVAEYVLEQVGTPLAEETMQLFMAKVKA</sequence>
<proteinExistence type="predicted"/>
<gene>
    <name evidence="1" type="ORF">F384_26170</name>
</gene>
<dbReference type="PATRIC" id="fig|1261127.3.peg.5424"/>
<dbReference type="Proteomes" id="UP000034085">
    <property type="component" value="Plasmid"/>
</dbReference>
<dbReference type="HOGENOM" id="CLU_2129054_0_0_6"/>
<protein>
    <submittedName>
        <fullName evidence="1">Uncharacterized protein</fullName>
    </submittedName>
</protein>
<accession>A0A0F6RIT0</accession>
<geneLocation type="plasmid" evidence="1">
    <name>unnamed</name>
</geneLocation>
<reference evidence="1 2" key="1">
    <citation type="submission" date="2015-03" db="EMBL/GenBank/DDBJ databases">
        <title>Complete genome sequence of Citrobacter amalonaticus Y19.</title>
        <authorList>
            <person name="Park S."/>
        </authorList>
    </citation>
    <scope>NUCLEOTIDE SEQUENCE [LARGE SCALE GENOMIC DNA]</scope>
    <source>
        <strain evidence="1 2">Y19</strain>
        <plasmid evidence="2">Plasmid</plasmid>
    </source>
</reference>
<dbReference type="KEGG" id="cama:F384_26170"/>
<name>A0A0F6RIT0_CITAM</name>
<dbReference type="RefSeq" id="WP_046498712.1">
    <property type="nucleotide sequence ID" value="NZ_CP011133.1"/>
</dbReference>
<evidence type="ECO:0000313" key="1">
    <source>
        <dbReference type="EMBL" id="AKE62063.1"/>
    </source>
</evidence>
<dbReference type="EMBL" id="CP011133">
    <property type="protein sequence ID" value="AKE62063.1"/>
    <property type="molecule type" value="Genomic_DNA"/>
</dbReference>
<dbReference type="AlphaFoldDB" id="A0A0F6RIT0"/>
<evidence type="ECO:0000313" key="2">
    <source>
        <dbReference type="Proteomes" id="UP000034085"/>
    </source>
</evidence>